<accession>A0A1H9WFN1</accession>
<dbReference type="EMBL" id="FOGO01000017">
    <property type="protein sequence ID" value="SES32644.1"/>
    <property type="molecule type" value="Genomic_DNA"/>
</dbReference>
<keyword evidence="3" id="KW-0479">Metal-binding</keyword>
<evidence type="ECO:0000313" key="5">
    <source>
        <dbReference type="EMBL" id="SES32644.1"/>
    </source>
</evidence>
<dbReference type="PANTHER" id="PTHR44154">
    <property type="entry name" value="QUINONE OXIDOREDUCTASE"/>
    <property type="match status" value="1"/>
</dbReference>
<dbReference type="CDD" id="cd08252">
    <property type="entry name" value="AL_MDR"/>
    <property type="match status" value="1"/>
</dbReference>
<gene>
    <name evidence="5" type="ORF">SAMN05421870_11792</name>
</gene>
<dbReference type="SMART" id="SM00829">
    <property type="entry name" value="PKS_ER"/>
    <property type="match status" value="1"/>
</dbReference>
<dbReference type="Gene3D" id="3.90.180.10">
    <property type="entry name" value="Medium-chain alcohol dehydrogenases, catalytic domain"/>
    <property type="match status" value="1"/>
</dbReference>
<evidence type="ECO:0000256" key="2">
    <source>
        <dbReference type="ARBA" id="ARBA00022857"/>
    </source>
</evidence>
<name>A0A1H9WFN1_9ACTN</name>
<dbReference type="InterPro" id="IPR036291">
    <property type="entry name" value="NAD(P)-bd_dom_sf"/>
</dbReference>
<organism evidence="5 6">
    <name type="scientific">Streptomyces qinglanensis</name>
    <dbReference type="NCBI Taxonomy" id="943816"/>
    <lineage>
        <taxon>Bacteria</taxon>
        <taxon>Bacillati</taxon>
        <taxon>Actinomycetota</taxon>
        <taxon>Actinomycetes</taxon>
        <taxon>Kitasatosporales</taxon>
        <taxon>Streptomycetaceae</taxon>
        <taxon>Streptomyces</taxon>
    </lineage>
</organism>
<dbReference type="Proteomes" id="UP000182841">
    <property type="component" value="Unassembled WGS sequence"/>
</dbReference>
<dbReference type="InterPro" id="IPR011032">
    <property type="entry name" value="GroES-like_sf"/>
</dbReference>
<dbReference type="InterPro" id="IPR013149">
    <property type="entry name" value="ADH-like_C"/>
</dbReference>
<dbReference type="SUPFAM" id="SSF50129">
    <property type="entry name" value="GroES-like"/>
    <property type="match status" value="1"/>
</dbReference>
<dbReference type="PANTHER" id="PTHR44154:SF1">
    <property type="entry name" value="QUINONE OXIDOREDUCTASE"/>
    <property type="match status" value="1"/>
</dbReference>
<keyword evidence="3" id="KW-0862">Zinc</keyword>
<dbReference type="SUPFAM" id="SSF51735">
    <property type="entry name" value="NAD(P)-binding Rossmann-fold domains"/>
    <property type="match status" value="1"/>
</dbReference>
<dbReference type="InterPro" id="IPR014182">
    <property type="entry name" value="ADH_Zn_typ-1"/>
</dbReference>
<dbReference type="GO" id="GO:0016491">
    <property type="term" value="F:oxidoreductase activity"/>
    <property type="evidence" value="ECO:0007669"/>
    <property type="project" value="UniProtKB-KW"/>
</dbReference>
<dbReference type="Pfam" id="PF08240">
    <property type="entry name" value="ADH_N"/>
    <property type="match status" value="1"/>
</dbReference>
<dbReference type="Pfam" id="PF00107">
    <property type="entry name" value="ADH_zinc_N"/>
    <property type="match status" value="1"/>
</dbReference>
<dbReference type="AlphaFoldDB" id="A0A1H9WFN1"/>
<dbReference type="InterPro" id="IPR051603">
    <property type="entry name" value="Zinc-ADH_QOR/CCCR"/>
</dbReference>
<protein>
    <recommendedName>
        <fullName evidence="3">Zinc-type alcohol dehydrogenase-like protein</fullName>
    </recommendedName>
</protein>
<evidence type="ECO:0000313" key="6">
    <source>
        <dbReference type="Proteomes" id="UP000182841"/>
    </source>
</evidence>
<sequence length="347" mass="36496">MLTPPRTTTAVAAPAAGEVDAPASFAVLDVPLDPMGPHDLLVEVRAVSVNPVDVKVRASFPAQAAPKVLGFDAAGVVVATGSEVTFFAPGDEVYYAGSIARTGSNAEHHLVDERIVGPKPASLDFVQAAAAPLTAITAWETLFERMGLTAKSAGTLLVVGGAGGVGSMVTQLARQLTGTTVIATASRDESQAWARRMGAHHVVDHRRLREEVAEVAPGGVDHIFSPFSAGNVQTYADIMNVHGQVVAVDEPEGLDTLPLKARSQTWHWELMFSRPLHDPTSTAQRDLLVRVAALFDAGVLESTLTRTLGPLTADTLREAHRLLESSRTIGKVAMPVTHAPSSGAYTA</sequence>
<comment type="similarity">
    <text evidence="1 3">Belongs to the zinc-containing alcohol dehydrogenase family. Quinone oxidoreductase subfamily.</text>
</comment>
<dbReference type="InterPro" id="IPR013154">
    <property type="entry name" value="ADH-like_N"/>
</dbReference>
<keyword evidence="6" id="KW-1185">Reference proteome</keyword>
<feature type="domain" description="Enoyl reductase (ER)" evidence="4">
    <location>
        <begin position="20"/>
        <end position="334"/>
    </location>
</feature>
<dbReference type="GO" id="GO:0008270">
    <property type="term" value="F:zinc ion binding"/>
    <property type="evidence" value="ECO:0007669"/>
    <property type="project" value="InterPro"/>
</dbReference>
<dbReference type="InterPro" id="IPR020843">
    <property type="entry name" value="ER"/>
</dbReference>
<evidence type="ECO:0000259" key="4">
    <source>
        <dbReference type="SMART" id="SM00829"/>
    </source>
</evidence>
<dbReference type="NCBIfam" id="TIGR02817">
    <property type="entry name" value="adh_fam_1"/>
    <property type="match status" value="1"/>
</dbReference>
<proteinExistence type="inferred from homology"/>
<dbReference type="Gene3D" id="3.40.50.720">
    <property type="entry name" value="NAD(P)-binding Rossmann-like Domain"/>
    <property type="match status" value="1"/>
</dbReference>
<dbReference type="RefSeq" id="WP_075003104.1">
    <property type="nucleotide sequence ID" value="NZ_FOGO01000017.1"/>
</dbReference>
<reference evidence="6" key="1">
    <citation type="submission" date="2016-10" db="EMBL/GenBank/DDBJ databases">
        <authorList>
            <person name="Varghese N."/>
            <person name="Submissions S."/>
        </authorList>
    </citation>
    <scope>NUCLEOTIDE SEQUENCE [LARGE SCALE GENOMIC DNA]</scope>
    <source>
        <strain evidence="6">CGMCC 4.6825</strain>
    </source>
</reference>
<evidence type="ECO:0000256" key="3">
    <source>
        <dbReference type="RuleBase" id="RU364000"/>
    </source>
</evidence>
<keyword evidence="3" id="KW-0560">Oxidoreductase</keyword>
<keyword evidence="2" id="KW-0521">NADP</keyword>
<evidence type="ECO:0000256" key="1">
    <source>
        <dbReference type="ARBA" id="ARBA00010371"/>
    </source>
</evidence>
<dbReference type="OrthoDB" id="3175656at2"/>